<dbReference type="PROSITE" id="PS51355">
    <property type="entry name" value="GLUTATHIONE_PEROXID_3"/>
    <property type="match status" value="1"/>
</dbReference>
<dbReference type="Gene3D" id="3.40.30.10">
    <property type="entry name" value="Glutaredoxin"/>
    <property type="match status" value="1"/>
</dbReference>
<dbReference type="AlphaFoldDB" id="A0A1G8S0A4"/>
<dbReference type="PROSITE" id="PS00763">
    <property type="entry name" value="GLUTATHIONE_PEROXID_2"/>
    <property type="match status" value="1"/>
</dbReference>
<keyword evidence="2 5" id="KW-0575">Peroxidase</keyword>
<dbReference type="CDD" id="cd00340">
    <property type="entry name" value="GSH_Peroxidase"/>
    <property type="match status" value="1"/>
</dbReference>
<dbReference type="InterPro" id="IPR000889">
    <property type="entry name" value="Glutathione_peroxidase"/>
</dbReference>
<evidence type="ECO:0000313" key="6">
    <source>
        <dbReference type="EMBL" id="SDJ22658.1"/>
    </source>
</evidence>
<dbReference type="PANTHER" id="PTHR11592">
    <property type="entry name" value="GLUTATHIONE PEROXIDASE"/>
    <property type="match status" value="1"/>
</dbReference>
<dbReference type="PIRSF" id="PIRSF000303">
    <property type="entry name" value="Glutathion_perox"/>
    <property type="match status" value="1"/>
</dbReference>
<feature type="active site" evidence="4">
    <location>
        <position position="35"/>
    </location>
</feature>
<dbReference type="InterPro" id="IPR029760">
    <property type="entry name" value="GPX_CS"/>
</dbReference>
<evidence type="ECO:0000256" key="5">
    <source>
        <dbReference type="RuleBase" id="RU000499"/>
    </source>
</evidence>
<comment type="similarity">
    <text evidence="1 5">Belongs to the glutathione peroxidase family.</text>
</comment>
<evidence type="ECO:0000256" key="2">
    <source>
        <dbReference type="ARBA" id="ARBA00022559"/>
    </source>
</evidence>
<dbReference type="GO" id="GO:0004601">
    <property type="term" value="F:peroxidase activity"/>
    <property type="evidence" value="ECO:0007669"/>
    <property type="project" value="UniProtKB-KW"/>
</dbReference>
<accession>A0A1G8S0A4</accession>
<dbReference type="RefSeq" id="WP_031577422.1">
    <property type="nucleotide sequence ID" value="NZ_DAMAXS010000055.1"/>
</dbReference>
<dbReference type="Proteomes" id="UP000183255">
    <property type="component" value="Unassembled WGS sequence"/>
</dbReference>
<sequence length="157" mass="17897">MSIYNFTAKDIDGVETPLKNFEGEVLLIVNTASKCGFTPQFKDLETIYEKHKDQKFSVLGFPCNQFNQQDPGTEEGIKNFCELNYGVTFPMFSKIDVNGKSAHPLFVHLRKETKGLLGDSVKWNFTKFLVDRNGKVLRRYPPTTSPLAIEKDIEELL</sequence>
<dbReference type="InterPro" id="IPR036249">
    <property type="entry name" value="Thioredoxin-like_sf"/>
</dbReference>
<keyword evidence="3 5" id="KW-0560">Oxidoreductase</keyword>
<proteinExistence type="inferred from homology"/>
<dbReference type="Pfam" id="PF00255">
    <property type="entry name" value="GSHPx"/>
    <property type="match status" value="1"/>
</dbReference>
<evidence type="ECO:0000256" key="3">
    <source>
        <dbReference type="ARBA" id="ARBA00023002"/>
    </source>
</evidence>
<dbReference type="EMBL" id="FNDZ01000010">
    <property type="protein sequence ID" value="SDJ22658.1"/>
    <property type="molecule type" value="Genomic_DNA"/>
</dbReference>
<evidence type="ECO:0000256" key="1">
    <source>
        <dbReference type="ARBA" id="ARBA00006926"/>
    </source>
</evidence>
<dbReference type="GO" id="GO:0034599">
    <property type="term" value="P:cellular response to oxidative stress"/>
    <property type="evidence" value="ECO:0007669"/>
    <property type="project" value="TreeGrafter"/>
</dbReference>
<evidence type="ECO:0000313" key="7">
    <source>
        <dbReference type="Proteomes" id="UP000183255"/>
    </source>
</evidence>
<name>A0A1G8S0A4_9CLOT</name>
<reference evidence="6 7" key="1">
    <citation type="submission" date="2016-10" db="EMBL/GenBank/DDBJ databases">
        <authorList>
            <person name="de Groot N.N."/>
        </authorList>
    </citation>
    <scope>NUCLEOTIDE SEQUENCE [LARGE SCALE GENOMIC DNA]</scope>
    <source>
        <strain evidence="6 7">CGMCC 1.5058</strain>
    </source>
</reference>
<dbReference type="PRINTS" id="PR01011">
    <property type="entry name" value="GLUTPROXDASE"/>
</dbReference>
<gene>
    <name evidence="6" type="ORF">SAMN05421804_11026</name>
</gene>
<dbReference type="SUPFAM" id="SSF52833">
    <property type="entry name" value="Thioredoxin-like"/>
    <property type="match status" value="1"/>
</dbReference>
<protein>
    <recommendedName>
        <fullName evidence="5">Glutathione peroxidase</fullName>
    </recommendedName>
</protein>
<dbReference type="PANTHER" id="PTHR11592:SF78">
    <property type="entry name" value="GLUTATHIONE PEROXIDASE"/>
    <property type="match status" value="1"/>
</dbReference>
<evidence type="ECO:0000256" key="4">
    <source>
        <dbReference type="PIRSR" id="PIRSR000303-1"/>
    </source>
</evidence>
<dbReference type="FunFam" id="3.40.30.10:FF:000010">
    <property type="entry name" value="Glutathione peroxidase"/>
    <property type="match status" value="1"/>
</dbReference>
<organism evidence="6 7">
    <name type="scientific">Proteiniclasticum ruminis</name>
    <dbReference type="NCBI Taxonomy" id="398199"/>
    <lineage>
        <taxon>Bacteria</taxon>
        <taxon>Bacillati</taxon>
        <taxon>Bacillota</taxon>
        <taxon>Clostridia</taxon>
        <taxon>Eubacteriales</taxon>
        <taxon>Clostridiaceae</taxon>
        <taxon>Proteiniclasticum</taxon>
    </lineage>
</organism>